<evidence type="ECO:0000313" key="4">
    <source>
        <dbReference type="Proteomes" id="UP000800040"/>
    </source>
</evidence>
<proteinExistence type="predicted"/>
<feature type="transmembrane region" description="Helical" evidence="1">
    <location>
        <begin position="93"/>
        <end position="113"/>
    </location>
</feature>
<reference evidence="3" key="1">
    <citation type="submission" date="2020-01" db="EMBL/GenBank/DDBJ databases">
        <authorList>
            <consortium name="DOE Joint Genome Institute"/>
            <person name="Haridas S."/>
            <person name="Albert R."/>
            <person name="Binder M."/>
            <person name="Bloem J."/>
            <person name="Labutti K."/>
            <person name="Salamov A."/>
            <person name="Andreopoulos B."/>
            <person name="Baker S.E."/>
            <person name="Barry K."/>
            <person name="Bills G."/>
            <person name="Bluhm B.H."/>
            <person name="Cannon C."/>
            <person name="Castanera R."/>
            <person name="Culley D.E."/>
            <person name="Daum C."/>
            <person name="Ezra D."/>
            <person name="Gonzalez J.B."/>
            <person name="Henrissat B."/>
            <person name="Kuo A."/>
            <person name="Liang C."/>
            <person name="Lipzen A."/>
            <person name="Lutzoni F."/>
            <person name="Magnuson J."/>
            <person name="Mondo S."/>
            <person name="Nolan M."/>
            <person name="Ohm R."/>
            <person name="Pangilinan J."/>
            <person name="Park H.-J."/>
            <person name="Ramirez L."/>
            <person name="Alfaro M."/>
            <person name="Sun H."/>
            <person name="Tritt A."/>
            <person name="Yoshinaga Y."/>
            <person name="Zwiers L.-H."/>
            <person name="Turgeon B.G."/>
            <person name="Goodwin S.B."/>
            <person name="Spatafora J.W."/>
            <person name="Crous P.W."/>
            <person name="Grigoriev I.V."/>
        </authorList>
    </citation>
    <scope>NUCLEOTIDE SEQUENCE</scope>
    <source>
        <strain evidence="3">P77</strain>
    </source>
</reference>
<keyword evidence="1" id="KW-1133">Transmembrane helix</keyword>
<dbReference type="GO" id="GO:0000172">
    <property type="term" value="C:ribonuclease MRP complex"/>
    <property type="evidence" value="ECO:0007669"/>
    <property type="project" value="InterPro"/>
</dbReference>
<keyword evidence="4" id="KW-1185">Reference proteome</keyword>
<dbReference type="PANTHER" id="PTHR37792">
    <property type="entry name" value="RIBONUCLEASE MRP PROTEIN SUBUNIT RMP1"/>
    <property type="match status" value="1"/>
</dbReference>
<gene>
    <name evidence="3" type="ORF">BDW02DRAFT_490455</name>
</gene>
<dbReference type="OrthoDB" id="5414547at2759"/>
<dbReference type="CDD" id="cd22573">
    <property type="entry name" value="RMP1_RBD"/>
    <property type="match status" value="1"/>
</dbReference>
<dbReference type="GO" id="GO:0000466">
    <property type="term" value="P:maturation of 5.8S rRNA from tricistronic rRNA transcript (SSU-rRNA, 5.8S rRNA, LSU-rRNA)"/>
    <property type="evidence" value="ECO:0007669"/>
    <property type="project" value="TreeGrafter"/>
</dbReference>
<accession>A0A6A5KQA3</accession>
<dbReference type="InterPro" id="IPR047204">
    <property type="entry name" value="RMP1_RBD"/>
</dbReference>
<evidence type="ECO:0000313" key="3">
    <source>
        <dbReference type="EMBL" id="KAF1837839.1"/>
    </source>
</evidence>
<organism evidence="3 4">
    <name type="scientific">Decorospora gaudefroyi</name>
    <dbReference type="NCBI Taxonomy" id="184978"/>
    <lineage>
        <taxon>Eukaryota</taxon>
        <taxon>Fungi</taxon>
        <taxon>Dikarya</taxon>
        <taxon>Ascomycota</taxon>
        <taxon>Pezizomycotina</taxon>
        <taxon>Dothideomycetes</taxon>
        <taxon>Pleosporomycetidae</taxon>
        <taxon>Pleosporales</taxon>
        <taxon>Pleosporineae</taxon>
        <taxon>Pleosporaceae</taxon>
        <taxon>Decorospora</taxon>
    </lineage>
</organism>
<keyword evidence="1" id="KW-0472">Membrane</keyword>
<protein>
    <recommendedName>
        <fullName evidence="2">RNase MRP protein 1 RNA binding domain-containing protein</fullName>
    </recommendedName>
</protein>
<sequence>MPASTSTSATPTITANALLSASAHDIAMLHDIHALLNKIFIRNRNQHHRSHWWKRLHSFRKQLALLLQEHADSNATKMEARLRFWDEGTVHAWYYQFSQLIAVGPFAMLGLVMMASVARVCRIVGITGVYEEIASADIRGVLGANDELGLAVEFASVLDAGEEWDGDGDVDVGVVVAREEEKE</sequence>
<dbReference type="AlphaFoldDB" id="A0A6A5KQA3"/>
<dbReference type="Pfam" id="PF20945">
    <property type="entry name" value="RMP1"/>
    <property type="match status" value="1"/>
</dbReference>
<dbReference type="GO" id="GO:0042134">
    <property type="term" value="F:rRNA primary transcript binding"/>
    <property type="evidence" value="ECO:0007669"/>
    <property type="project" value="InterPro"/>
</dbReference>
<evidence type="ECO:0000259" key="2">
    <source>
        <dbReference type="Pfam" id="PF20945"/>
    </source>
</evidence>
<name>A0A6A5KQA3_9PLEO</name>
<dbReference type="InterPro" id="IPR047205">
    <property type="entry name" value="RMP1"/>
</dbReference>
<dbReference type="Proteomes" id="UP000800040">
    <property type="component" value="Unassembled WGS sequence"/>
</dbReference>
<keyword evidence="1" id="KW-0812">Transmembrane</keyword>
<dbReference type="PANTHER" id="PTHR37792:SF1">
    <property type="entry name" value="RIBONUCLEASE MRP PROTEIN SUBUNIT RMP1"/>
    <property type="match status" value="1"/>
</dbReference>
<dbReference type="EMBL" id="ML975257">
    <property type="protein sequence ID" value="KAF1837839.1"/>
    <property type="molecule type" value="Genomic_DNA"/>
</dbReference>
<evidence type="ECO:0000256" key="1">
    <source>
        <dbReference type="SAM" id="Phobius"/>
    </source>
</evidence>
<feature type="domain" description="RNase MRP protein 1 RNA binding" evidence="2">
    <location>
        <begin position="35"/>
        <end position="119"/>
    </location>
</feature>
<dbReference type="GO" id="GO:0000294">
    <property type="term" value="P:nuclear-transcribed mRNA catabolic process, RNase MRP-dependent"/>
    <property type="evidence" value="ECO:0007669"/>
    <property type="project" value="TreeGrafter"/>
</dbReference>